<dbReference type="ESTHER" id="9homo-a0a166a1h1">
    <property type="family name" value="Fungal_carboxylesterase_lipase"/>
</dbReference>
<dbReference type="PANTHER" id="PTHR43142:SF1">
    <property type="entry name" value="CARBOXYLIC ESTER HYDROLASE"/>
    <property type="match status" value="1"/>
</dbReference>
<dbReference type="PROSITE" id="PS00122">
    <property type="entry name" value="CARBOXYLESTERASE_B_1"/>
    <property type="match status" value="1"/>
</dbReference>
<dbReference type="GO" id="GO:0016787">
    <property type="term" value="F:hydrolase activity"/>
    <property type="evidence" value="ECO:0007669"/>
    <property type="project" value="UniProtKB-KW"/>
</dbReference>
<name>A0A166A1H1_9AGAM</name>
<dbReference type="Pfam" id="PF00135">
    <property type="entry name" value="COesterase"/>
    <property type="match status" value="1"/>
</dbReference>
<keyword evidence="6" id="KW-1185">Reference proteome</keyword>
<dbReference type="InterPro" id="IPR002018">
    <property type="entry name" value="CarbesteraseB"/>
</dbReference>
<dbReference type="OrthoDB" id="6846267at2759"/>
<dbReference type="Gene3D" id="3.40.50.1820">
    <property type="entry name" value="alpha/beta hydrolase"/>
    <property type="match status" value="1"/>
</dbReference>
<dbReference type="EC" id="3.1.1.-" evidence="3"/>
<evidence type="ECO:0000256" key="1">
    <source>
        <dbReference type="ARBA" id="ARBA00005964"/>
    </source>
</evidence>
<dbReference type="Proteomes" id="UP000076798">
    <property type="component" value="Unassembled WGS sequence"/>
</dbReference>
<evidence type="ECO:0000256" key="3">
    <source>
        <dbReference type="RuleBase" id="RU361235"/>
    </source>
</evidence>
<evidence type="ECO:0000313" key="6">
    <source>
        <dbReference type="Proteomes" id="UP000076798"/>
    </source>
</evidence>
<evidence type="ECO:0000256" key="2">
    <source>
        <dbReference type="ARBA" id="ARBA00022801"/>
    </source>
</evidence>
<proteinExistence type="inferred from homology"/>
<dbReference type="SUPFAM" id="SSF53474">
    <property type="entry name" value="alpha/beta-Hydrolases"/>
    <property type="match status" value="1"/>
</dbReference>
<feature type="domain" description="Carboxylesterase type B" evidence="4">
    <location>
        <begin position="27"/>
        <end position="460"/>
    </location>
</feature>
<accession>A0A166A1H1</accession>
<keyword evidence="2 3" id="KW-0378">Hydrolase</keyword>
<reference evidence="5 6" key="1">
    <citation type="journal article" date="2016" name="Mol. Biol. Evol.">
        <title>Comparative Genomics of Early-Diverging Mushroom-Forming Fungi Provides Insights into the Origins of Lignocellulose Decay Capabilities.</title>
        <authorList>
            <person name="Nagy L.G."/>
            <person name="Riley R."/>
            <person name="Tritt A."/>
            <person name="Adam C."/>
            <person name="Daum C."/>
            <person name="Floudas D."/>
            <person name="Sun H."/>
            <person name="Yadav J.S."/>
            <person name="Pangilinan J."/>
            <person name="Larsson K.H."/>
            <person name="Matsuura K."/>
            <person name="Barry K."/>
            <person name="Labutti K."/>
            <person name="Kuo R."/>
            <person name="Ohm R.A."/>
            <person name="Bhattacharya S.S."/>
            <person name="Shirouzu T."/>
            <person name="Yoshinaga Y."/>
            <person name="Martin F.M."/>
            <person name="Grigoriev I.V."/>
            <person name="Hibbett D.S."/>
        </authorList>
    </citation>
    <scope>NUCLEOTIDE SEQUENCE [LARGE SCALE GENOMIC DNA]</scope>
    <source>
        <strain evidence="5 6">HHB10207 ss-3</strain>
    </source>
</reference>
<comment type="similarity">
    <text evidence="1 3">Belongs to the type-B carboxylesterase/lipase family.</text>
</comment>
<dbReference type="EMBL" id="KV428162">
    <property type="protein sequence ID" value="KZT34864.1"/>
    <property type="molecule type" value="Genomic_DNA"/>
</dbReference>
<dbReference type="AlphaFoldDB" id="A0A166A1H1"/>
<gene>
    <name evidence="5" type="ORF">SISSUDRAFT_1052228</name>
</gene>
<sequence>MQDSSSSTSASVHLEHELLASTARVTANTKYGTVRGRRSKNGCAVFLELDYALPPKRFEDPVPLPHTFVYPSEYEFIKESRYGAQPDNDGQAVGVPLEDKLGLGVPTEHPLFLNLVCPPTVTLPRGESRESPLKPVKVYIHGGFLQFGSPHGLTSQAQYVANERDEIWVNVGYRLSAFGFLASEDPPISGNFGFKDQWLSLLWIRDNISSFGGDPDNIQLTGLSAGAHSCHQLLHFVSRLPPGESSPFQTVIMQSNAIAIDPKTPSELQAQFNALVQALHLDPSSPSILKTLQDPIETSWQSITTAIESLGEFGAFRGCTDGKWLPVGAMDWQASGDFGRSLKEKGVKSIVIGDLVDEWYLYSIADPVEKPSDVERFLRRYYQSNIVKKLVEVYKPLPNNSSPEECKRLYGDILSEGQVHIPVRILHRDLAASGLPVLRYEIRWSPPQLRPFGYVTHGQDRVLWALRLDKLDADQAVTARRWLDAIDSEIRQLENEALGEVELRKTLVLGEDREIGWGEDTKWDSMISLAGRVLDGEPRGLRKSSKD</sequence>
<evidence type="ECO:0000259" key="4">
    <source>
        <dbReference type="Pfam" id="PF00135"/>
    </source>
</evidence>
<protein>
    <recommendedName>
        <fullName evidence="3">Carboxylic ester hydrolase</fullName>
        <ecNumber evidence="3">3.1.1.-</ecNumber>
    </recommendedName>
</protein>
<dbReference type="InterPro" id="IPR029058">
    <property type="entry name" value="AB_hydrolase_fold"/>
</dbReference>
<evidence type="ECO:0000313" key="5">
    <source>
        <dbReference type="EMBL" id="KZT34864.1"/>
    </source>
</evidence>
<dbReference type="PANTHER" id="PTHR43142">
    <property type="entry name" value="CARBOXYLIC ESTER HYDROLASE"/>
    <property type="match status" value="1"/>
</dbReference>
<dbReference type="InterPro" id="IPR019826">
    <property type="entry name" value="Carboxylesterase_B_AS"/>
</dbReference>
<dbReference type="STRING" id="1314776.A0A166A1H1"/>
<organism evidence="5 6">
    <name type="scientific">Sistotremastrum suecicum HHB10207 ss-3</name>
    <dbReference type="NCBI Taxonomy" id="1314776"/>
    <lineage>
        <taxon>Eukaryota</taxon>
        <taxon>Fungi</taxon>
        <taxon>Dikarya</taxon>
        <taxon>Basidiomycota</taxon>
        <taxon>Agaricomycotina</taxon>
        <taxon>Agaricomycetes</taxon>
        <taxon>Sistotremastrales</taxon>
        <taxon>Sistotremastraceae</taxon>
        <taxon>Sistotremastrum</taxon>
    </lineage>
</organism>